<organism evidence="5 6">
    <name type="scientific">Streptomyces mordarskii</name>
    <dbReference type="NCBI Taxonomy" id="1226758"/>
    <lineage>
        <taxon>Bacteria</taxon>
        <taxon>Bacillati</taxon>
        <taxon>Actinomycetota</taxon>
        <taxon>Actinomycetes</taxon>
        <taxon>Kitasatosporales</taxon>
        <taxon>Streptomycetaceae</taxon>
        <taxon>Streptomyces</taxon>
    </lineage>
</organism>
<protein>
    <recommendedName>
        <fullName evidence="3">histidine kinase</fullName>
        <ecNumber evidence="3">2.7.13.3</ecNumber>
    </recommendedName>
</protein>
<dbReference type="Gene3D" id="1.10.287.130">
    <property type="match status" value="1"/>
</dbReference>
<dbReference type="SUPFAM" id="SSF47384">
    <property type="entry name" value="Homodimeric domain of signal transducing histidine kinase"/>
    <property type="match status" value="1"/>
</dbReference>
<comment type="subcellular location">
    <subcellularLocation>
        <location evidence="2">Cell membrane</location>
    </subcellularLocation>
</comment>
<dbReference type="EC" id="2.7.13.3" evidence="3"/>
<evidence type="ECO:0000256" key="3">
    <source>
        <dbReference type="ARBA" id="ARBA00012438"/>
    </source>
</evidence>
<dbReference type="Pfam" id="PF00512">
    <property type="entry name" value="HisKA"/>
    <property type="match status" value="1"/>
</dbReference>
<dbReference type="InterPro" id="IPR003661">
    <property type="entry name" value="HisK_dim/P_dom"/>
</dbReference>
<dbReference type="Proteomes" id="UP001501576">
    <property type="component" value="Unassembled WGS sequence"/>
</dbReference>
<sequence length="47" mass="4982">MLGRLEQLVTALQRCAANAAHELRTPLAVQRAAAEIGLADADPERVA</sequence>
<feature type="domain" description="Signal transduction histidine kinase dimerisation/phosphoacceptor" evidence="4">
    <location>
        <begin position="12"/>
        <end position="40"/>
    </location>
</feature>
<name>A0ABN1E3I1_9ACTN</name>
<evidence type="ECO:0000259" key="4">
    <source>
        <dbReference type="Pfam" id="PF00512"/>
    </source>
</evidence>
<dbReference type="EMBL" id="BAAABZ010000072">
    <property type="protein sequence ID" value="GAA0558313.1"/>
    <property type="molecule type" value="Genomic_DNA"/>
</dbReference>
<evidence type="ECO:0000256" key="2">
    <source>
        <dbReference type="ARBA" id="ARBA00004236"/>
    </source>
</evidence>
<evidence type="ECO:0000313" key="6">
    <source>
        <dbReference type="Proteomes" id="UP001501576"/>
    </source>
</evidence>
<comment type="caution">
    <text evidence="5">The sequence shown here is derived from an EMBL/GenBank/DDBJ whole genome shotgun (WGS) entry which is preliminary data.</text>
</comment>
<evidence type="ECO:0000313" key="5">
    <source>
        <dbReference type="EMBL" id="GAA0558313.1"/>
    </source>
</evidence>
<keyword evidence="6" id="KW-1185">Reference proteome</keyword>
<dbReference type="CDD" id="cd00082">
    <property type="entry name" value="HisKA"/>
    <property type="match status" value="1"/>
</dbReference>
<evidence type="ECO:0000256" key="1">
    <source>
        <dbReference type="ARBA" id="ARBA00000085"/>
    </source>
</evidence>
<proteinExistence type="predicted"/>
<gene>
    <name evidence="5" type="ORF">GCM10010390_70810</name>
</gene>
<reference evidence="5 6" key="1">
    <citation type="journal article" date="2019" name="Int. J. Syst. Evol. Microbiol.">
        <title>The Global Catalogue of Microorganisms (GCM) 10K type strain sequencing project: providing services to taxonomists for standard genome sequencing and annotation.</title>
        <authorList>
            <consortium name="The Broad Institute Genomics Platform"/>
            <consortium name="The Broad Institute Genome Sequencing Center for Infectious Disease"/>
            <person name="Wu L."/>
            <person name="Ma J."/>
        </authorList>
    </citation>
    <scope>NUCLEOTIDE SEQUENCE [LARGE SCALE GENOMIC DNA]</scope>
    <source>
        <strain evidence="5 6">JCM 5052</strain>
    </source>
</reference>
<accession>A0ABN1E3I1</accession>
<comment type="catalytic activity">
    <reaction evidence="1">
        <text>ATP + protein L-histidine = ADP + protein N-phospho-L-histidine.</text>
        <dbReference type="EC" id="2.7.13.3"/>
    </reaction>
</comment>
<dbReference type="InterPro" id="IPR036097">
    <property type="entry name" value="HisK_dim/P_sf"/>
</dbReference>